<evidence type="ECO:0000256" key="1">
    <source>
        <dbReference type="ARBA" id="ARBA00022553"/>
    </source>
</evidence>
<dbReference type="InterPro" id="IPR001789">
    <property type="entry name" value="Sig_transdc_resp-reg_receiver"/>
</dbReference>
<dbReference type="InterPro" id="IPR016032">
    <property type="entry name" value="Sig_transdc_resp-reg_C-effctor"/>
</dbReference>
<dbReference type="SMART" id="SM00421">
    <property type="entry name" value="HTH_LUXR"/>
    <property type="match status" value="1"/>
</dbReference>
<keyword evidence="2" id="KW-0805">Transcription regulation</keyword>
<dbReference type="PROSITE" id="PS50043">
    <property type="entry name" value="HTH_LUXR_2"/>
    <property type="match status" value="1"/>
</dbReference>
<keyword evidence="1 5" id="KW-0597">Phosphoprotein</keyword>
<dbReference type="InterPro" id="IPR039420">
    <property type="entry name" value="WalR-like"/>
</dbReference>
<accession>A0ABT0UTH4</accession>
<dbReference type="PANTHER" id="PTHR43214:SF24">
    <property type="entry name" value="TRANSCRIPTIONAL REGULATORY PROTEIN NARL-RELATED"/>
    <property type="match status" value="1"/>
</dbReference>
<evidence type="ECO:0000313" key="8">
    <source>
        <dbReference type="EMBL" id="MCM2391897.1"/>
    </source>
</evidence>
<evidence type="ECO:0000313" key="9">
    <source>
        <dbReference type="Proteomes" id="UP001431429"/>
    </source>
</evidence>
<dbReference type="PRINTS" id="PR00038">
    <property type="entry name" value="HTHLUXR"/>
</dbReference>
<evidence type="ECO:0000259" key="6">
    <source>
        <dbReference type="PROSITE" id="PS50043"/>
    </source>
</evidence>
<evidence type="ECO:0000259" key="7">
    <source>
        <dbReference type="PROSITE" id="PS50110"/>
    </source>
</evidence>
<dbReference type="SUPFAM" id="SSF52172">
    <property type="entry name" value="CheY-like"/>
    <property type="match status" value="1"/>
</dbReference>
<evidence type="ECO:0000256" key="2">
    <source>
        <dbReference type="ARBA" id="ARBA00023015"/>
    </source>
</evidence>
<comment type="caution">
    <text evidence="8">The sequence shown here is derived from an EMBL/GenBank/DDBJ whole genome shotgun (WGS) entry which is preliminary data.</text>
</comment>
<dbReference type="CDD" id="cd06170">
    <property type="entry name" value="LuxR_C_like"/>
    <property type="match status" value="1"/>
</dbReference>
<evidence type="ECO:0000256" key="5">
    <source>
        <dbReference type="PROSITE-ProRule" id="PRU00169"/>
    </source>
</evidence>
<feature type="domain" description="HTH luxR-type" evidence="6">
    <location>
        <begin position="152"/>
        <end position="217"/>
    </location>
</feature>
<dbReference type="PROSITE" id="PS50110">
    <property type="entry name" value="RESPONSE_REGULATORY"/>
    <property type="match status" value="1"/>
</dbReference>
<keyword evidence="4" id="KW-0804">Transcription</keyword>
<name>A0ABT0UTH4_9ACTN</name>
<reference evidence="8" key="1">
    <citation type="submission" date="2022-06" db="EMBL/GenBank/DDBJ databases">
        <title>Genome public.</title>
        <authorList>
            <person name="Sun Q."/>
        </authorList>
    </citation>
    <scope>NUCLEOTIDE SEQUENCE</scope>
    <source>
        <strain evidence="8">CWNU-1</strain>
    </source>
</reference>
<feature type="modified residue" description="4-aspartylphosphate" evidence="5">
    <location>
        <position position="58"/>
    </location>
</feature>
<gene>
    <name evidence="8" type="ORF">NBG84_27030</name>
</gene>
<dbReference type="SUPFAM" id="SSF46894">
    <property type="entry name" value="C-terminal effector domain of the bipartite response regulators"/>
    <property type="match status" value="1"/>
</dbReference>
<organism evidence="8 9">
    <name type="scientific">Streptomyces albipurpureus</name>
    <dbReference type="NCBI Taxonomy" id="2897419"/>
    <lineage>
        <taxon>Bacteria</taxon>
        <taxon>Bacillati</taxon>
        <taxon>Actinomycetota</taxon>
        <taxon>Actinomycetes</taxon>
        <taxon>Kitasatosporales</taxon>
        <taxon>Streptomycetaceae</taxon>
        <taxon>Streptomyces</taxon>
    </lineage>
</organism>
<keyword evidence="9" id="KW-1185">Reference proteome</keyword>
<evidence type="ECO:0000256" key="4">
    <source>
        <dbReference type="ARBA" id="ARBA00023163"/>
    </source>
</evidence>
<dbReference type="Gene3D" id="3.40.50.2300">
    <property type="match status" value="1"/>
</dbReference>
<evidence type="ECO:0000256" key="3">
    <source>
        <dbReference type="ARBA" id="ARBA00023125"/>
    </source>
</evidence>
<dbReference type="PANTHER" id="PTHR43214">
    <property type="entry name" value="TWO-COMPONENT RESPONSE REGULATOR"/>
    <property type="match status" value="1"/>
</dbReference>
<dbReference type="Pfam" id="PF00072">
    <property type="entry name" value="Response_reg"/>
    <property type="match status" value="1"/>
</dbReference>
<dbReference type="InterPro" id="IPR011006">
    <property type="entry name" value="CheY-like_superfamily"/>
</dbReference>
<feature type="domain" description="Response regulatory" evidence="7">
    <location>
        <begin position="7"/>
        <end position="128"/>
    </location>
</feature>
<dbReference type="PROSITE" id="PS00622">
    <property type="entry name" value="HTH_LUXR_1"/>
    <property type="match status" value="1"/>
</dbReference>
<dbReference type="SMART" id="SM00448">
    <property type="entry name" value="REC"/>
    <property type="match status" value="1"/>
</dbReference>
<sequence length="228" mass="25132">MAEERLRVVIAEDYYLLREGLRQLLEECRLVEVVAAVGTADELLAAVDRLRPDGVITDIRMPPGHRTEGIAAAHAIRTSHPGTGVVILSQHANESYVFDLFQHGTDGLAYLLKERVGELDQLLRAVREVVAGRSVIDPRIVEVLLRTHSRAADAPLAALTQRESEVLRHMAEGKTNRAIAGALHLADSTVEKHVNAVFTKLGLSEETNLHRRVSAVLAYLHHTYAPEP</sequence>
<dbReference type="RefSeq" id="WP_250922227.1">
    <property type="nucleotide sequence ID" value="NZ_JAMQAW010000034.1"/>
</dbReference>
<dbReference type="InterPro" id="IPR058245">
    <property type="entry name" value="NreC/VraR/RcsB-like_REC"/>
</dbReference>
<dbReference type="EMBL" id="JAMQAW010000034">
    <property type="protein sequence ID" value="MCM2391897.1"/>
    <property type="molecule type" value="Genomic_DNA"/>
</dbReference>
<dbReference type="InterPro" id="IPR000792">
    <property type="entry name" value="Tscrpt_reg_LuxR_C"/>
</dbReference>
<dbReference type="CDD" id="cd17535">
    <property type="entry name" value="REC_NarL-like"/>
    <property type="match status" value="1"/>
</dbReference>
<protein>
    <submittedName>
        <fullName evidence="8">Response regulator transcription factor</fullName>
    </submittedName>
</protein>
<dbReference type="Proteomes" id="UP001431429">
    <property type="component" value="Unassembled WGS sequence"/>
</dbReference>
<keyword evidence="3" id="KW-0238">DNA-binding</keyword>
<proteinExistence type="predicted"/>
<dbReference type="Pfam" id="PF00196">
    <property type="entry name" value="GerE"/>
    <property type="match status" value="1"/>
</dbReference>